<dbReference type="Gene3D" id="3.40.228.10">
    <property type="entry name" value="Dimethylsulfoxide Reductase, domain 2"/>
    <property type="match status" value="1"/>
</dbReference>
<evidence type="ECO:0000313" key="1">
    <source>
        <dbReference type="EMBL" id="MBK8891067.1"/>
    </source>
</evidence>
<reference evidence="1" key="1">
    <citation type="submission" date="2020-10" db="EMBL/GenBank/DDBJ databases">
        <title>Connecting structure to function with the recovery of over 1000 high-quality activated sludge metagenome-assembled genomes encoding full-length rRNA genes using long-read sequencing.</title>
        <authorList>
            <person name="Singleton C.M."/>
            <person name="Petriglieri F."/>
            <person name="Kristensen J.M."/>
            <person name="Kirkegaard R.H."/>
            <person name="Michaelsen T.Y."/>
            <person name="Andersen M.H."/>
            <person name="Karst S.M."/>
            <person name="Dueholm M.S."/>
            <person name="Nielsen P.H."/>
            <person name="Albertsen M."/>
        </authorList>
    </citation>
    <scope>NUCLEOTIDE SEQUENCE</scope>
    <source>
        <strain evidence="1">OdNE_18-Q3-R46-58_BAT3C.305</strain>
    </source>
</reference>
<dbReference type="Gene3D" id="3.40.50.740">
    <property type="match status" value="1"/>
</dbReference>
<dbReference type="EMBL" id="JADKBR010000016">
    <property type="protein sequence ID" value="MBK8891067.1"/>
    <property type="molecule type" value="Genomic_DNA"/>
</dbReference>
<comment type="caution">
    <text evidence="1">The sequence shown here is derived from an EMBL/GenBank/DDBJ whole genome shotgun (WGS) entry which is preliminary data.</text>
</comment>
<evidence type="ECO:0000313" key="2">
    <source>
        <dbReference type="Proteomes" id="UP000808146"/>
    </source>
</evidence>
<gene>
    <name evidence="1" type="ORF">IPN75_12205</name>
</gene>
<name>A0A9D7LNG6_9RHOO</name>
<proteinExistence type="predicted"/>
<organism evidence="1 2">
    <name type="scientific">Candidatus Dechloromonas phosphorivorans</name>
    <dbReference type="NCBI Taxonomy" id="2899244"/>
    <lineage>
        <taxon>Bacteria</taxon>
        <taxon>Pseudomonadati</taxon>
        <taxon>Pseudomonadota</taxon>
        <taxon>Betaproteobacteria</taxon>
        <taxon>Rhodocyclales</taxon>
        <taxon>Azonexaceae</taxon>
        <taxon>Dechloromonas</taxon>
    </lineage>
</organism>
<accession>A0A9D7LNG6</accession>
<sequence length="108" mass="11144">MSGGALVRNAGASLSPGCRGLQPVGGGTHNNAGIIHCIWRPVRSASRGRPFSLTGQPNAMGGREVGGLGNLLSAHRDLGNPMHGRGWLFRAALCATRPGKSAVDLFKC</sequence>
<dbReference type="SUPFAM" id="SSF53706">
    <property type="entry name" value="Formate dehydrogenase/DMSO reductase, domains 1-3"/>
    <property type="match status" value="1"/>
</dbReference>
<protein>
    <submittedName>
        <fullName evidence="1">Uncharacterized protein</fullName>
    </submittedName>
</protein>
<dbReference type="Proteomes" id="UP000808146">
    <property type="component" value="Unassembled WGS sequence"/>
</dbReference>
<dbReference type="AlphaFoldDB" id="A0A9D7LNG6"/>